<organism evidence="1 2">
    <name type="scientific">Paractinoplanes atraurantiacus</name>
    <dbReference type="NCBI Taxonomy" id="1036182"/>
    <lineage>
        <taxon>Bacteria</taxon>
        <taxon>Bacillati</taxon>
        <taxon>Actinomycetota</taxon>
        <taxon>Actinomycetes</taxon>
        <taxon>Micromonosporales</taxon>
        <taxon>Micromonosporaceae</taxon>
        <taxon>Paractinoplanes</taxon>
    </lineage>
</organism>
<keyword evidence="2" id="KW-1185">Reference proteome</keyword>
<dbReference type="AlphaFoldDB" id="A0A285JR67"/>
<sequence>MLRRVSTMESLHHGSHTHLLDRVDVSAREVTARLDAIIVPTAWPADALRHVMEVGTTIGAPVVALCSRASAPEQAVKLADHLESATLAVGVDDTLAGLLPSFETDKLLRAHGFGSTSDLSLKRNLGLVLARDFGWQRVLFLDDDILIDDPAQLHRAAGLADHYRAVGLANSGYFDNSVVCHAYREVGGRQDTFIGGGAMIVDALRTKSFYPNIYNEDWLFLLGDGVPFRAARAGEMRQRTYDPFANPARAAGEELGDTLAEGLFWLLDAGERIDTAGSGHWGDALYRRRAFIDLVIAELGETPAHRKMRRSLETARGRSADITHRLCQDFMEAWQRDLEAWRDYLTLLSPGDFVRRLDTPERVMASKAYKINVSSLAYH</sequence>
<gene>
    <name evidence="1" type="ORF">SAMN05421748_12432</name>
</gene>
<dbReference type="Proteomes" id="UP000219612">
    <property type="component" value="Unassembled WGS sequence"/>
</dbReference>
<dbReference type="EMBL" id="OBDY01000024">
    <property type="protein sequence ID" value="SNY62812.1"/>
    <property type="molecule type" value="Genomic_DNA"/>
</dbReference>
<name>A0A285JR67_9ACTN</name>
<reference evidence="1 2" key="1">
    <citation type="submission" date="2017-09" db="EMBL/GenBank/DDBJ databases">
        <authorList>
            <person name="Ehlers B."/>
            <person name="Leendertz F.H."/>
        </authorList>
    </citation>
    <scope>NUCLEOTIDE SEQUENCE [LARGE SCALE GENOMIC DNA]</scope>
    <source>
        <strain evidence="1 2">CGMCC 4.6857</strain>
    </source>
</reference>
<proteinExistence type="predicted"/>
<evidence type="ECO:0008006" key="3">
    <source>
        <dbReference type="Google" id="ProtNLM"/>
    </source>
</evidence>
<evidence type="ECO:0000313" key="2">
    <source>
        <dbReference type="Proteomes" id="UP000219612"/>
    </source>
</evidence>
<accession>A0A285JR67</accession>
<protein>
    <recommendedName>
        <fullName evidence="3">Glycosyl transferase family 2</fullName>
    </recommendedName>
</protein>
<evidence type="ECO:0000313" key="1">
    <source>
        <dbReference type="EMBL" id="SNY62812.1"/>
    </source>
</evidence>